<accession>A0ABQ6M9S4</accession>
<keyword evidence="2" id="KW-1185">Reference proteome</keyword>
<dbReference type="InterPro" id="IPR027417">
    <property type="entry name" value="P-loop_NTPase"/>
</dbReference>
<protein>
    <recommendedName>
        <fullName evidence="3">Sulfotransferase</fullName>
    </recommendedName>
</protein>
<evidence type="ECO:0008006" key="3">
    <source>
        <dbReference type="Google" id="ProtNLM"/>
    </source>
</evidence>
<dbReference type="EMBL" id="BRYB01001284">
    <property type="protein sequence ID" value="GMI22306.1"/>
    <property type="molecule type" value="Genomic_DNA"/>
</dbReference>
<evidence type="ECO:0000313" key="1">
    <source>
        <dbReference type="EMBL" id="GMI22306.1"/>
    </source>
</evidence>
<proteinExistence type="predicted"/>
<dbReference type="SUPFAM" id="SSF52540">
    <property type="entry name" value="P-loop containing nucleoside triphosphate hydrolases"/>
    <property type="match status" value="1"/>
</dbReference>
<reference evidence="1 2" key="1">
    <citation type="journal article" date="2023" name="Commun. Biol.">
        <title>Genome analysis of Parmales, the sister group of diatoms, reveals the evolutionary specialization of diatoms from phago-mixotrophs to photoautotrophs.</title>
        <authorList>
            <person name="Ban H."/>
            <person name="Sato S."/>
            <person name="Yoshikawa S."/>
            <person name="Yamada K."/>
            <person name="Nakamura Y."/>
            <person name="Ichinomiya M."/>
            <person name="Sato N."/>
            <person name="Blanc-Mathieu R."/>
            <person name="Endo H."/>
            <person name="Kuwata A."/>
            <person name="Ogata H."/>
        </authorList>
    </citation>
    <scope>NUCLEOTIDE SEQUENCE [LARGE SCALE GENOMIC DNA]</scope>
</reference>
<organism evidence="1 2">
    <name type="scientific">Tetraparma gracilis</name>
    <dbReference type="NCBI Taxonomy" id="2962635"/>
    <lineage>
        <taxon>Eukaryota</taxon>
        <taxon>Sar</taxon>
        <taxon>Stramenopiles</taxon>
        <taxon>Ochrophyta</taxon>
        <taxon>Bolidophyceae</taxon>
        <taxon>Parmales</taxon>
        <taxon>Triparmaceae</taxon>
        <taxon>Tetraparma</taxon>
    </lineage>
</organism>
<dbReference type="Gene3D" id="3.40.50.300">
    <property type="entry name" value="P-loop containing nucleotide triphosphate hydrolases"/>
    <property type="match status" value="1"/>
</dbReference>
<gene>
    <name evidence="1" type="ORF">TeGR_g3537</name>
</gene>
<evidence type="ECO:0000313" key="2">
    <source>
        <dbReference type="Proteomes" id="UP001165060"/>
    </source>
</evidence>
<name>A0ABQ6M9S4_9STRA</name>
<sequence length="499" mass="54982">MLAFLSSALSGDLPLLLLLNSLHLLSLLPPSLRTYSLHPLSLSLLLADLLWSLAGLAYLLRFYSHTARVVFNAEPPPAFSDKRFLSLYNYLLLARPLGALWRLLTSPYRVLPDVLVLGEVRCGTTTLSQHLSELPGCHRPFCPWKHPELDGKETFYFAGHYVDPLSFASPILTDPRRYGACFPLKLTRWFHTAVLRRPFFTFDGCAQYLTSPVAPYLLSAAYRARGLPPPLLLACARDPVDQALSWYKYESAAMEWGRGMGLGRPNVGLRTDKYWSANVGDALEFSMSALTDAVYLSAEGIFRPLSLAATCRKQVPPWALTWPGGQLTGIGRNGRFAENIGRYEAVFERGFKEEGESVNVLRARAASEAAAKAATFGERGARRGEREGGEGGGGRRTKYVDIVNLADLNDARELGELLKGVSKRLGLGRGTPEAALKRDMAIDFYAERAVARKVVRNAGAGGGVEVTPAEVARLKMHFVGERERVERLAGRPMKGWGNN</sequence>
<dbReference type="Proteomes" id="UP001165060">
    <property type="component" value="Unassembled WGS sequence"/>
</dbReference>
<comment type="caution">
    <text evidence="1">The sequence shown here is derived from an EMBL/GenBank/DDBJ whole genome shotgun (WGS) entry which is preliminary data.</text>
</comment>